<protein>
    <submittedName>
        <fullName evidence="2">Cytochrome C554</fullName>
    </submittedName>
</protein>
<dbReference type="Gene3D" id="1.10.1130.10">
    <property type="entry name" value="Flavocytochrome C3, Chain A"/>
    <property type="match status" value="1"/>
</dbReference>
<dbReference type="InterPro" id="IPR036280">
    <property type="entry name" value="Multihaem_cyt_sf"/>
</dbReference>
<gene>
    <name evidence="2" type="ORF">HS1_002177</name>
</gene>
<dbReference type="RefSeq" id="WP_066065310.1">
    <property type="nucleotide sequence ID" value="NZ_CP013015.1"/>
</dbReference>
<dbReference type="SUPFAM" id="SSF48695">
    <property type="entry name" value="Multiheme cytochromes"/>
    <property type="match status" value="1"/>
</dbReference>
<accession>A0A7U4QMA6</accession>
<dbReference type="OrthoDB" id="9814800at2"/>
<dbReference type="Pfam" id="PF13435">
    <property type="entry name" value="Cytochrome_C554"/>
    <property type="match status" value="1"/>
</dbReference>
<feature type="domain" description="Cytochrome c-552/4" evidence="1">
    <location>
        <begin position="31"/>
        <end position="97"/>
    </location>
</feature>
<evidence type="ECO:0000313" key="3">
    <source>
        <dbReference type="Proteomes" id="UP000070560"/>
    </source>
</evidence>
<dbReference type="KEGG" id="daw:HS1_002177"/>
<reference evidence="2 3" key="1">
    <citation type="submission" date="2015-10" db="EMBL/GenBank/DDBJ databases">
        <title>Candidatus Desulfofervidus auxilii, a hydrogenotrophic sulfate-reducing bacterium involved in the thermophilic anaerobic oxidation of methane.</title>
        <authorList>
            <person name="Krukenberg V."/>
            <person name="Richter M."/>
            <person name="Wegener G."/>
        </authorList>
    </citation>
    <scope>NUCLEOTIDE SEQUENCE [LARGE SCALE GENOMIC DNA]</scope>
    <source>
        <strain evidence="2 3">HS1</strain>
    </source>
</reference>
<sequence>MRILIILSILIPIIVIPAESKEKLYYIGSRKCRLCHFDYFQGWEKDLHAMAFESLRRMKDNPYCLKCHTTGYGEPGGFISEKITPQLRGVQCEACHGPGSKHKENPTDPNSLPVGTHIDYKTVCIQCHDQNWTPQFDYEKYKKRIEHKVKKEIKK</sequence>
<name>A0A7U4QMA6_DESA2</name>
<dbReference type="AlphaFoldDB" id="A0A7U4QMA6"/>
<organism evidence="2 3">
    <name type="scientific">Desulfofervidus auxilii</name>
    <dbReference type="NCBI Taxonomy" id="1621989"/>
    <lineage>
        <taxon>Bacteria</taxon>
        <taxon>Pseudomonadati</taxon>
        <taxon>Thermodesulfobacteriota</taxon>
        <taxon>Candidatus Desulfofervidia</taxon>
        <taxon>Candidatus Desulfofervidales</taxon>
        <taxon>Candidatus Desulfofervidaceae</taxon>
        <taxon>Candidatus Desulfofervidus</taxon>
    </lineage>
</organism>
<evidence type="ECO:0000259" key="1">
    <source>
        <dbReference type="Pfam" id="PF13435"/>
    </source>
</evidence>
<keyword evidence="3" id="KW-1185">Reference proteome</keyword>
<dbReference type="InterPro" id="IPR023155">
    <property type="entry name" value="Cyt_c-552/4"/>
</dbReference>
<dbReference type="Proteomes" id="UP000070560">
    <property type="component" value="Chromosome"/>
</dbReference>
<proteinExistence type="predicted"/>
<dbReference type="EMBL" id="CP013015">
    <property type="protein sequence ID" value="AMM41963.1"/>
    <property type="molecule type" value="Genomic_DNA"/>
</dbReference>
<evidence type="ECO:0000313" key="2">
    <source>
        <dbReference type="EMBL" id="AMM41963.1"/>
    </source>
</evidence>